<organism evidence="2 3">
    <name type="scientific">Halogranum amylolyticum</name>
    <dbReference type="NCBI Taxonomy" id="660520"/>
    <lineage>
        <taxon>Archaea</taxon>
        <taxon>Methanobacteriati</taxon>
        <taxon>Methanobacteriota</taxon>
        <taxon>Stenosarchaea group</taxon>
        <taxon>Halobacteria</taxon>
        <taxon>Halobacteriales</taxon>
        <taxon>Haloferacaceae</taxon>
    </lineage>
</organism>
<dbReference type="EMBL" id="FODV01000009">
    <property type="protein sequence ID" value="SEO97928.1"/>
    <property type="molecule type" value="Genomic_DNA"/>
</dbReference>
<name>A0A1H8U5L0_9EURY</name>
<keyword evidence="3" id="KW-1185">Reference proteome</keyword>
<sequence length="79" mass="8118">MMPPPVVGDVDGDGASEIVAAGNDGTVSVVSVDGELRATYSRDVPIFTHATLADTDGDGDDEMLVVYADGRVVSLDYAS</sequence>
<accession>A0A1H8U5L0</accession>
<keyword evidence="1" id="KW-0732">Signal</keyword>
<proteinExistence type="predicted"/>
<dbReference type="RefSeq" id="WP_211609158.1">
    <property type="nucleotide sequence ID" value="NZ_FODV01000009.1"/>
</dbReference>
<gene>
    <name evidence="2" type="ORF">SAMN04487948_109122</name>
</gene>
<evidence type="ECO:0000256" key="1">
    <source>
        <dbReference type="ARBA" id="ARBA00022729"/>
    </source>
</evidence>
<dbReference type="OrthoDB" id="221432at2157"/>
<reference evidence="3" key="1">
    <citation type="submission" date="2016-10" db="EMBL/GenBank/DDBJ databases">
        <authorList>
            <person name="Varghese N."/>
            <person name="Submissions S."/>
        </authorList>
    </citation>
    <scope>NUCLEOTIDE SEQUENCE [LARGE SCALE GENOMIC DNA]</scope>
    <source>
        <strain evidence="3">CGMCC 1.10121</strain>
    </source>
</reference>
<dbReference type="SUPFAM" id="SSF69318">
    <property type="entry name" value="Integrin alpha N-terminal domain"/>
    <property type="match status" value="1"/>
</dbReference>
<protein>
    <recommendedName>
        <fullName evidence="4">Repeat domain-containing protein</fullName>
    </recommendedName>
</protein>
<dbReference type="InterPro" id="IPR028994">
    <property type="entry name" value="Integrin_alpha_N"/>
</dbReference>
<evidence type="ECO:0000313" key="2">
    <source>
        <dbReference type="EMBL" id="SEO97928.1"/>
    </source>
</evidence>
<dbReference type="InterPro" id="IPR013517">
    <property type="entry name" value="FG-GAP"/>
</dbReference>
<dbReference type="Pfam" id="PF13517">
    <property type="entry name" value="FG-GAP_3"/>
    <property type="match status" value="1"/>
</dbReference>
<dbReference type="Proteomes" id="UP000199126">
    <property type="component" value="Unassembled WGS sequence"/>
</dbReference>
<evidence type="ECO:0008006" key="4">
    <source>
        <dbReference type="Google" id="ProtNLM"/>
    </source>
</evidence>
<evidence type="ECO:0000313" key="3">
    <source>
        <dbReference type="Proteomes" id="UP000199126"/>
    </source>
</evidence>
<dbReference type="AlphaFoldDB" id="A0A1H8U5L0"/>